<dbReference type="InterPro" id="IPR037401">
    <property type="entry name" value="SnoaL-like"/>
</dbReference>
<name>A0A8T1Y3S0_9BRAS</name>
<evidence type="ECO:0000259" key="1">
    <source>
        <dbReference type="PROSITE" id="PS50181"/>
    </source>
</evidence>
<keyword evidence="3" id="KW-1185">Reference proteome</keyword>
<sequence length="402" mass="45918">MVVSKLGNDKVGMSMIEQLFPEVTSYALKYLDHSSLCQLSMTSSSMRKAANDDDLWRSLYYQEFTEETNGGTPVNGWKAHYAVTKQVMDVNYEFFSILDSRSLPRMTSFWLNSDYVKCFNGTGELFSGFDAVMQRWEFSFDNWEIGFPLEALEVRTRILDSVAWVTMIALHHIIGDPFNITNVFELHNGRWLMVHHHSSIIPTNGVSEDVSEWFDAQKLNEDGVLMEQAEVVRGVSLKWKPPPVEWFKCNIGVSWSNRNKLAGCAWVLRDHMGVVLLHSRRAFARTVDKQQAQFKGLLWAIESMRSHRVEKVIFGLQDKVLVNAVNRPAAWPSYRYLSMEVSLALLPVNRWKFFLENSVSNRGASLIAKSVTNDGRLLSYVAANHPAWLEGVFADERTLSSV</sequence>
<dbReference type="Pfam" id="PF12937">
    <property type="entry name" value="F-box-like"/>
    <property type="match status" value="1"/>
</dbReference>
<dbReference type="EMBL" id="JAEFBK010000012">
    <property type="protein sequence ID" value="KAG7541706.1"/>
    <property type="molecule type" value="Genomic_DNA"/>
</dbReference>
<evidence type="ECO:0000313" key="3">
    <source>
        <dbReference type="Proteomes" id="UP000694240"/>
    </source>
</evidence>
<dbReference type="PANTHER" id="PTHR47124:SF1">
    <property type="entry name" value="F-BOX PROTEIN SKIP8"/>
    <property type="match status" value="1"/>
</dbReference>
<proteinExistence type="predicted"/>
<evidence type="ECO:0000313" key="2">
    <source>
        <dbReference type="EMBL" id="KAG7541706.1"/>
    </source>
</evidence>
<protein>
    <submittedName>
        <fullName evidence="2">Ribonuclease H domain</fullName>
    </submittedName>
</protein>
<reference evidence="2 3" key="1">
    <citation type="submission" date="2020-12" db="EMBL/GenBank/DDBJ databases">
        <title>Concerted genomic and epigenomic changes stabilize Arabidopsis allopolyploids.</title>
        <authorList>
            <person name="Chen Z."/>
        </authorList>
    </citation>
    <scope>NUCLEOTIDE SEQUENCE [LARGE SCALE GENOMIC DNA]</scope>
    <source>
        <strain evidence="2">Allo738</strain>
        <tissue evidence="2">Leaf</tissue>
    </source>
</reference>
<dbReference type="InterPro" id="IPR044260">
    <property type="entry name" value="SKIP8-like"/>
</dbReference>
<dbReference type="AlphaFoldDB" id="A0A8T1Y3S0"/>
<dbReference type="Pfam" id="PF13456">
    <property type="entry name" value="RVT_3"/>
    <property type="match status" value="1"/>
</dbReference>
<dbReference type="GO" id="GO:0003676">
    <property type="term" value="F:nucleic acid binding"/>
    <property type="evidence" value="ECO:0007669"/>
    <property type="project" value="InterPro"/>
</dbReference>
<organism evidence="2 3">
    <name type="scientific">Arabidopsis thaliana x Arabidopsis arenosa</name>
    <dbReference type="NCBI Taxonomy" id="1240361"/>
    <lineage>
        <taxon>Eukaryota</taxon>
        <taxon>Viridiplantae</taxon>
        <taxon>Streptophyta</taxon>
        <taxon>Embryophyta</taxon>
        <taxon>Tracheophyta</taxon>
        <taxon>Spermatophyta</taxon>
        <taxon>Magnoliopsida</taxon>
        <taxon>eudicotyledons</taxon>
        <taxon>Gunneridae</taxon>
        <taxon>Pentapetalae</taxon>
        <taxon>rosids</taxon>
        <taxon>malvids</taxon>
        <taxon>Brassicales</taxon>
        <taxon>Brassicaceae</taxon>
        <taxon>Camelineae</taxon>
        <taxon>Arabidopsis</taxon>
    </lineage>
</organism>
<gene>
    <name evidence="2" type="ORF">ISN45_Aa07g017630</name>
</gene>
<dbReference type="PANTHER" id="PTHR47124">
    <property type="entry name" value="F-BOX PROTEIN SKIP8"/>
    <property type="match status" value="1"/>
</dbReference>
<dbReference type="GO" id="GO:0004523">
    <property type="term" value="F:RNA-DNA hybrid ribonuclease activity"/>
    <property type="evidence" value="ECO:0007669"/>
    <property type="project" value="InterPro"/>
</dbReference>
<comment type="caution">
    <text evidence="2">The sequence shown here is derived from an EMBL/GenBank/DDBJ whole genome shotgun (WGS) entry which is preliminary data.</text>
</comment>
<accession>A0A8T1Y3S0</accession>
<dbReference type="CDD" id="cd06222">
    <property type="entry name" value="RNase_H_like"/>
    <property type="match status" value="1"/>
</dbReference>
<dbReference type="PROSITE" id="PS50181">
    <property type="entry name" value="FBOX"/>
    <property type="match status" value="1"/>
</dbReference>
<dbReference type="Pfam" id="PF13474">
    <property type="entry name" value="SnoaL_3"/>
    <property type="match status" value="1"/>
</dbReference>
<feature type="domain" description="F-box" evidence="1">
    <location>
        <begin position="13"/>
        <end position="59"/>
    </location>
</feature>
<dbReference type="InterPro" id="IPR002156">
    <property type="entry name" value="RNaseH_domain"/>
</dbReference>
<dbReference type="InterPro" id="IPR044730">
    <property type="entry name" value="RNase_H-like_dom_plant"/>
</dbReference>
<dbReference type="CDD" id="cd22117">
    <property type="entry name" value="F-box_FBXL4"/>
    <property type="match status" value="1"/>
</dbReference>
<dbReference type="InterPro" id="IPR001810">
    <property type="entry name" value="F-box_dom"/>
</dbReference>
<dbReference type="Proteomes" id="UP000694240">
    <property type="component" value="Chromosome 12"/>
</dbReference>